<protein>
    <recommendedName>
        <fullName evidence="1">SGNH hydrolase-type esterase domain-containing protein</fullName>
    </recommendedName>
</protein>
<feature type="domain" description="SGNH hydrolase-type esterase" evidence="1">
    <location>
        <begin position="40"/>
        <end position="231"/>
    </location>
</feature>
<dbReference type="Proteomes" id="UP000245802">
    <property type="component" value="Chromosome"/>
</dbReference>
<organism evidence="2 3">
    <name type="scientific">Gemmata obscuriglobus</name>
    <dbReference type="NCBI Taxonomy" id="114"/>
    <lineage>
        <taxon>Bacteria</taxon>
        <taxon>Pseudomonadati</taxon>
        <taxon>Planctomycetota</taxon>
        <taxon>Planctomycetia</taxon>
        <taxon>Gemmatales</taxon>
        <taxon>Gemmataceae</taxon>
        <taxon>Gemmata</taxon>
    </lineage>
</organism>
<evidence type="ECO:0000313" key="2">
    <source>
        <dbReference type="EMBL" id="AWM36110.1"/>
    </source>
</evidence>
<evidence type="ECO:0000313" key="3">
    <source>
        <dbReference type="Proteomes" id="UP000245802"/>
    </source>
</evidence>
<dbReference type="Pfam" id="PF13472">
    <property type="entry name" value="Lipase_GDSL_2"/>
    <property type="match status" value="1"/>
</dbReference>
<dbReference type="PANTHER" id="PTHR14209">
    <property type="entry name" value="ISOAMYL ACETATE-HYDROLYZING ESTERASE 1"/>
    <property type="match status" value="1"/>
</dbReference>
<dbReference type="AlphaFoldDB" id="A0A2Z3H515"/>
<evidence type="ECO:0000259" key="1">
    <source>
        <dbReference type="Pfam" id="PF13472"/>
    </source>
</evidence>
<sequence length="319" mass="35761">MLLSAAFAVLLGTAPAAQPAKALKLKDGDRIVWLGGTLVEREQRYGYWEAALVAANADKNITVRNLGWSGDTVHGESRGRFDFNNPDACFKQIVDQTLALKPTVIFVSYGSNEAFEGKEGLPKFEKGLEKLLDSLKPANARIVLFTPIPVNALETQSGAPNPQKRNEMIELYGKSIQAVALKHGHHLADLNGFVKIVFFTQETFLKDDQKLRSQHPPLTTNGMHLTQDGYRMTASAFIASLGYSVVGSTSERQEELEPLRHAIIAKNEQFFNKWRPQNETYLFGFRKHEQGKNAKEMAEFDPFIQKAEDEIARLRKELK</sequence>
<keyword evidence="3" id="KW-1185">Reference proteome</keyword>
<accession>A0A2Z3H515</accession>
<dbReference type="KEGG" id="gog:C1280_03215"/>
<proteinExistence type="predicted"/>
<dbReference type="InterPro" id="IPR045136">
    <property type="entry name" value="Iah1-like"/>
</dbReference>
<gene>
    <name evidence="2" type="ORF">C1280_03215</name>
</gene>
<dbReference type="GO" id="GO:0016788">
    <property type="term" value="F:hydrolase activity, acting on ester bonds"/>
    <property type="evidence" value="ECO:0007669"/>
    <property type="project" value="UniProtKB-ARBA"/>
</dbReference>
<dbReference type="InterPro" id="IPR036514">
    <property type="entry name" value="SGNH_hydro_sf"/>
</dbReference>
<dbReference type="Gene3D" id="3.40.50.1110">
    <property type="entry name" value="SGNH hydrolase"/>
    <property type="match status" value="1"/>
</dbReference>
<dbReference type="SUPFAM" id="SSF52266">
    <property type="entry name" value="SGNH hydrolase"/>
    <property type="match status" value="1"/>
</dbReference>
<dbReference type="CDD" id="cd01834">
    <property type="entry name" value="SGNH_hydrolase_like_2"/>
    <property type="match status" value="1"/>
</dbReference>
<dbReference type="EMBL" id="CP025958">
    <property type="protein sequence ID" value="AWM36110.1"/>
    <property type="molecule type" value="Genomic_DNA"/>
</dbReference>
<reference evidence="2 3" key="1">
    <citation type="submission" date="2018-01" db="EMBL/GenBank/DDBJ databases">
        <title>G. obscuriglobus.</title>
        <authorList>
            <person name="Franke J."/>
            <person name="Blomberg W."/>
            <person name="Selmecki A."/>
        </authorList>
    </citation>
    <scope>NUCLEOTIDE SEQUENCE [LARGE SCALE GENOMIC DNA]</scope>
    <source>
        <strain evidence="2 3">DSM 5831</strain>
    </source>
</reference>
<dbReference type="InterPro" id="IPR013830">
    <property type="entry name" value="SGNH_hydro"/>
</dbReference>
<dbReference type="OrthoDB" id="213326at2"/>
<dbReference type="PANTHER" id="PTHR14209:SF19">
    <property type="entry name" value="ISOAMYL ACETATE-HYDROLYZING ESTERASE 1 HOMOLOG"/>
    <property type="match status" value="1"/>
</dbReference>
<dbReference type="RefSeq" id="WP_010050378.1">
    <property type="nucleotide sequence ID" value="NZ_CP025958.1"/>
</dbReference>
<name>A0A2Z3H515_9BACT</name>